<sequence length="200" mass="21668">MEQAIQEIVSDIGSYGYFTIFTAMLLTGIGLPLPGEITLAFTGYLVYSGQFEMIPAIAAAASGDLLGAVIGYGMGFFGRTKVIRQHFSFLMPADSKLVNVEKWLNKYGVFAVFFGRILPVIRGAIPIPAGFVQMNGRAYVSGLFISSLIWCGALIVLGLGLGYNWQKLAGFSHSVGLSAMAVLAVALLTWYFSFLRKKLK</sequence>
<evidence type="ECO:0000256" key="2">
    <source>
        <dbReference type="ARBA" id="ARBA00010792"/>
    </source>
</evidence>
<evidence type="ECO:0000256" key="7">
    <source>
        <dbReference type="SAM" id="Phobius"/>
    </source>
</evidence>
<keyword evidence="4 7" id="KW-0812">Transmembrane</keyword>
<gene>
    <name evidence="9" type="ORF">SPACI_012750</name>
</gene>
<keyword evidence="6 7" id="KW-0472">Membrane</keyword>
<evidence type="ECO:0000313" key="9">
    <source>
        <dbReference type="EMBL" id="XFO71260.1"/>
    </source>
</evidence>
<feature type="transmembrane region" description="Helical" evidence="7">
    <location>
        <begin position="143"/>
        <end position="163"/>
    </location>
</feature>
<feature type="domain" description="VTT" evidence="8">
    <location>
        <begin position="33"/>
        <end position="158"/>
    </location>
</feature>
<accession>A0ABZ3IZM4</accession>
<organism evidence="9 10">
    <name type="scientific">Sporomusa acidovorans (strain ATCC 49682 / DSM 3132 / Mol)</name>
    <dbReference type="NCBI Taxonomy" id="1123286"/>
    <lineage>
        <taxon>Bacteria</taxon>
        <taxon>Bacillati</taxon>
        <taxon>Bacillota</taxon>
        <taxon>Negativicutes</taxon>
        <taxon>Selenomonadales</taxon>
        <taxon>Sporomusaceae</taxon>
        <taxon>Sporomusa</taxon>
    </lineage>
</organism>
<protein>
    <recommendedName>
        <fullName evidence="8">VTT domain-containing protein</fullName>
    </recommendedName>
</protein>
<keyword evidence="10" id="KW-1185">Reference proteome</keyword>
<dbReference type="InterPro" id="IPR032816">
    <property type="entry name" value="VTT_dom"/>
</dbReference>
<evidence type="ECO:0000256" key="4">
    <source>
        <dbReference type="ARBA" id="ARBA00022692"/>
    </source>
</evidence>
<proteinExistence type="inferred from homology"/>
<dbReference type="PANTHER" id="PTHR42709:SF6">
    <property type="entry name" value="UNDECAPRENYL PHOSPHATE TRANSPORTER A"/>
    <property type="match status" value="1"/>
</dbReference>
<dbReference type="EMBL" id="CP155571">
    <property type="protein sequence ID" value="XFO71260.1"/>
    <property type="molecule type" value="Genomic_DNA"/>
</dbReference>
<evidence type="ECO:0000256" key="5">
    <source>
        <dbReference type="ARBA" id="ARBA00022989"/>
    </source>
</evidence>
<comment type="similarity">
    <text evidence="2">Belongs to the DedA family.</text>
</comment>
<evidence type="ECO:0000256" key="6">
    <source>
        <dbReference type="ARBA" id="ARBA00023136"/>
    </source>
</evidence>
<feature type="transmembrane region" description="Helical" evidence="7">
    <location>
        <begin position="175"/>
        <end position="195"/>
    </location>
</feature>
<evidence type="ECO:0000313" key="10">
    <source>
        <dbReference type="Proteomes" id="UP000216052"/>
    </source>
</evidence>
<dbReference type="RefSeq" id="WP_093794849.1">
    <property type="nucleotide sequence ID" value="NZ_CP155571.1"/>
</dbReference>
<keyword evidence="5 7" id="KW-1133">Transmembrane helix</keyword>
<dbReference type="InterPro" id="IPR051311">
    <property type="entry name" value="DedA_domain"/>
</dbReference>
<dbReference type="Pfam" id="PF09335">
    <property type="entry name" value="VTT_dom"/>
    <property type="match status" value="1"/>
</dbReference>
<name>A0ABZ3IZM4_SPOA4</name>
<dbReference type="PANTHER" id="PTHR42709">
    <property type="entry name" value="ALKALINE PHOSPHATASE LIKE PROTEIN"/>
    <property type="match status" value="1"/>
</dbReference>
<dbReference type="Proteomes" id="UP000216052">
    <property type="component" value="Chromosome"/>
</dbReference>
<feature type="transmembrane region" description="Helical" evidence="7">
    <location>
        <begin position="53"/>
        <end position="77"/>
    </location>
</feature>
<reference evidence="9" key="1">
    <citation type="submission" date="2024-05" db="EMBL/GenBank/DDBJ databases">
        <title>Isolation and characterization of Sporomusa carbonis sp. nov., a carboxydotrophic hydrogenogen in the genus of Sporomusa isolated from a charcoal burning pile.</title>
        <authorList>
            <person name="Boeer T."/>
            <person name="Rosenbaum F."/>
            <person name="Eysell L."/>
            <person name="Mueller V."/>
            <person name="Daniel R."/>
            <person name="Poehlein A."/>
        </authorList>
    </citation>
    <scope>NUCLEOTIDE SEQUENCE [LARGE SCALE GENOMIC DNA]</scope>
    <source>
        <strain evidence="9">DSM 3132</strain>
    </source>
</reference>
<comment type="subcellular location">
    <subcellularLocation>
        <location evidence="1">Cell membrane</location>
        <topology evidence="1">Multi-pass membrane protein</topology>
    </subcellularLocation>
</comment>
<evidence type="ECO:0000259" key="8">
    <source>
        <dbReference type="Pfam" id="PF09335"/>
    </source>
</evidence>
<keyword evidence="3" id="KW-1003">Cell membrane</keyword>
<evidence type="ECO:0000256" key="1">
    <source>
        <dbReference type="ARBA" id="ARBA00004651"/>
    </source>
</evidence>
<evidence type="ECO:0000256" key="3">
    <source>
        <dbReference type="ARBA" id="ARBA00022475"/>
    </source>
</evidence>
<feature type="transmembrane region" description="Helical" evidence="7">
    <location>
        <begin position="12"/>
        <end position="33"/>
    </location>
</feature>